<feature type="region of interest" description="Disordered" evidence="1">
    <location>
        <begin position="105"/>
        <end position="142"/>
    </location>
</feature>
<feature type="region of interest" description="Disordered" evidence="1">
    <location>
        <begin position="63"/>
        <end position="87"/>
    </location>
</feature>
<feature type="region of interest" description="Disordered" evidence="1">
    <location>
        <begin position="537"/>
        <end position="560"/>
    </location>
</feature>
<protein>
    <submittedName>
        <fullName evidence="2">Uncharacterized protein</fullName>
    </submittedName>
</protein>
<feature type="compositionally biased region" description="Basic and acidic residues" evidence="1">
    <location>
        <begin position="131"/>
        <end position="142"/>
    </location>
</feature>
<gene>
    <name evidence="2" type="ORF">Vretimale_784</name>
</gene>
<evidence type="ECO:0000256" key="1">
    <source>
        <dbReference type="SAM" id="MobiDB-lite"/>
    </source>
</evidence>
<sequence length="722" mass="76108">MIAGNAHPVAAAGGQQQDIRYMVATAGPPAGLVPPPAAAASREPRKRYLLVEPLGLWVKHGRLSSTGGSGGVSSNGGNSSSGISPEATASLESFPVAPAAPTANNLSLYSSPRNPPTGGHCITTPTGGSKQRPEQQYEEGRHRVPYSTAQQYSNAMITAIPLTEASAFPPPTNAASWLSGRSSRTPTPVPLADDSAVSCSQQLLPSPFEQAAPLMKISLPLRTITTCIFTPPSAAAGNNKEKRSSCATAANFFTLKSGSGDDGPHSGCCDVTRKPSLASAAIAAGGGSWHGGNDSSNELERFGYYCTTANGCWDDSLYTTIQDSAGSTAAVTYHGARNRADSQVPYGSPDFSVTDWSASGGGDFLLTRGSQQPHAATGGRRQQQRHHLHETNPESDTRASTQGARQPPPPQQQQQQLQPQAPAVLSLPLLPVPQLEALHMDKDLDAQSEGLCRKAGRHQRRLTGSSSGQTRDTRARPSHHALVTTGYSAPAAAAAIENGSQRLLLPPAGVPIATLLEPVPQQLIQLQSVRQAVSAIPATQQPNKQQQQQQQQPTQRAAVQQETPALVLPMPQAMLQQPIHEIQSPEVQPIDPIANAGPLSPLPLPPVNGGSFDSNGSAYDGQLQEHQQEHQDTMAPHLSAPTKDLWRSWALQSWDNDDDGIDSVGSGCINQNAHDDIVAAVRGNCDGDEDGRRLGDRVSFLRILAGSGSQDGWLVFAFNSTS</sequence>
<dbReference type="Proteomes" id="UP000722791">
    <property type="component" value="Unassembled WGS sequence"/>
</dbReference>
<evidence type="ECO:0000313" key="2">
    <source>
        <dbReference type="EMBL" id="GIL94557.1"/>
    </source>
</evidence>
<name>A0A8J4D888_9CHLO</name>
<feature type="region of interest" description="Disordered" evidence="1">
    <location>
        <begin position="452"/>
        <end position="477"/>
    </location>
</feature>
<proteinExistence type="predicted"/>
<feature type="compositionally biased region" description="Low complexity" evidence="1">
    <location>
        <begin position="75"/>
        <end position="84"/>
    </location>
</feature>
<evidence type="ECO:0000313" key="3">
    <source>
        <dbReference type="Proteomes" id="UP000722791"/>
    </source>
</evidence>
<comment type="caution">
    <text evidence="2">The sequence shown here is derived from an EMBL/GenBank/DDBJ whole genome shotgun (WGS) entry which is preliminary data.</text>
</comment>
<dbReference type="AlphaFoldDB" id="A0A8J4D888"/>
<organism evidence="2 3">
    <name type="scientific">Volvox reticuliferus</name>
    <dbReference type="NCBI Taxonomy" id="1737510"/>
    <lineage>
        <taxon>Eukaryota</taxon>
        <taxon>Viridiplantae</taxon>
        <taxon>Chlorophyta</taxon>
        <taxon>core chlorophytes</taxon>
        <taxon>Chlorophyceae</taxon>
        <taxon>CS clade</taxon>
        <taxon>Chlamydomonadales</taxon>
        <taxon>Volvocaceae</taxon>
        <taxon>Volvox</taxon>
    </lineage>
</organism>
<feature type="region of interest" description="Disordered" evidence="1">
    <location>
        <begin position="173"/>
        <end position="193"/>
    </location>
</feature>
<feature type="region of interest" description="Disordered" evidence="1">
    <location>
        <begin position="362"/>
        <end position="420"/>
    </location>
</feature>
<feature type="compositionally biased region" description="Polar residues" evidence="1">
    <location>
        <begin position="173"/>
        <end position="186"/>
    </location>
</feature>
<accession>A0A8J4D888</accession>
<reference evidence="2" key="1">
    <citation type="journal article" date="2021" name="Proc. Natl. Acad. Sci. U.S.A.">
        <title>Three genomes in the algal genus Volvox reveal the fate of a haploid sex-determining region after a transition to homothallism.</title>
        <authorList>
            <person name="Yamamoto K."/>
            <person name="Hamaji T."/>
            <person name="Kawai-Toyooka H."/>
            <person name="Matsuzaki R."/>
            <person name="Takahashi F."/>
            <person name="Nishimura Y."/>
            <person name="Kawachi M."/>
            <person name="Noguchi H."/>
            <person name="Minakuchi Y."/>
            <person name="Umen J.G."/>
            <person name="Toyoda A."/>
            <person name="Nozaki H."/>
        </authorList>
    </citation>
    <scope>NUCLEOTIDE SEQUENCE</scope>
    <source>
        <strain evidence="2">NIES-3785</strain>
    </source>
</reference>
<dbReference type="EMBL" id="BNCQ01000001">
    <property type="protein sequence ID" value="GIL94557.1"/>
    <property type="molecule type" value="Genomic_DNA"/>
</dbReference>